<keyword evidence="2" id="KW-0808">Transferase</keyword>
<dbReference type="InterPro" id="IPR029063">
    <property type="entry name" value="SAM-dependent_MTases_sf"/>
</dbReference>
<name>A0A6L5G621_9ACTN</name>
<dbReference type="Proteomes" id="UP000477750">
    <property type="component" value="Unassembled WGS sequence"/>
</dbReference>
<dbReference type="SUPFAM" id="SSF53335">
    <property type="entry name" value="S-adenosyl-L-methionine-dependent methyltransferases"/>
    <property type="match status" value="1"/>
</dbReference>
<dbReference type="InterPro" id="IPR041698">
    <property type="entry name" value="Methyltransf_25"/>
</dbReference>
<dbReference type="PANTHER" id="PTHR43591">
    <property type="entry name" value="METHYLTRANSFERASE"/>
    <property type="match status" value="1"/>
</dbReference>
<organism evidence="2 3">
    <name type="scientific">Glycomyces albidus</name>
    <dbReference type="NCBI Taxonomy" id="2656774"/>
    <lineage>
        <taxon>Bacteria</taxon>
        <taxon>Bacillati</taxon>
        <taxon>Actinomycetota</taxon>
        <taxon>Actinomycetes</taxon>
        <taxon>Glycomycetales</taxon>
        <taxon>Glycomycetaceae</taxon>
        <taxon>Glycomyces</taxon>
    </lineage>
</organism>
<reference evidence="2 3" key="1">
    <citation type="submission" date="2019-10" db="EMBL/GenBank/DDBJ databases">
        <title>Glycomyces albidus sp. nov., a novel actinomycete isolated from rhizosphere soil of wheat (Triticum aestivum L.).</title>
        <authorList>
            <person name="Qian L."/>
        </authorList>
    </citation>
    <scope>NUCLEOTIDE SEQUENCE [LARGE SCALE GENOMIC DNA]</scope>
    <source>
        <strain evidence="2 3">NEAU-7082</strain>
    </source>
</reference>
<gene>
    <name evidence="2" type="ORF">GFD30_05810</name>
</gene>
<accession>A0A6L5G621</accession>
<sequence>MNEWELESEIAAYYERGGERERLRHDARGRLEFARMQDLLRRLLPGDGLDVLDVGGATGAHSSWLAADGHKVTLVDPVASQVAVAAEIPGVTALVGDARELPFGGAEFDAVLLMGPLYHLLDRAHRVRAIAEARRVARAGGLVAAVTINRTAGWSDWLLWHAHGIAHSISAEESLRVLREGTLRYFDQDIFTTAYLSHPGEVAAEFADAGFDGPVQYAVQGFPGFIPDLEALIDDDAVRAHLMEGLRVIEREPSLLGASNHVLTVATVPG</sequence>
<evidence type="ECO:0000259" key="1">
    <source>
        <dbReference type="Pfam" id="PF13649"/>
    </source>
</evidence>
<dbReference type="RefSeq" id="WP_153024253.1">
    <property type="nucleotide sequence ID" value="NZ_WIAO01000004.1"/>
</dbReference>
<keyword evidence="3" id="KW-1185">Reference proteome</keyword>
<comment type="caution">
    <text evidence="2">The sequence shown here is derived from an EMBL/GenBank/DDBJ whole genome shotgun (WGS) entry which is preliminary data.</text>
</comment>
<dbReference type="PANTHER" id="PTHR43591:SF24">
    <property type="entry name" value="2-METHOXY-6-POLYPRENYL-1,4-BENZOQUINOL METHYLASE, MITOCHONDRIAL"/>
    <property type="match status" value="1"/>
</dbReference>
<feature type="domain" description="Methyltransferase" evidence="1">
    <location>
        <begin position="51"/>
        <end position="141"/>
    </location>
</feature>
<dbReference type="AlphaFoldDB" id="A0A6L5G621"/>
<evidence type="ECO:0000313" key="2">
    <source>
        <dbReference type="EMBL" id="MQM25094.1"/>
    </source>
</evidence>
<protein>
    <submittedName>
        <fullName evidence="2">Methyltransferase domain-containing protein</fullName>
    </submittedName>
</protein>
<proteinExistence type="predicted"/>
<evidence type="ECO:0000313" key="3">
    <source>
        <dbReference type="Proteomes" id="UP000477750"/>
    </source>
</evidence>
<dbReference type="Pfam" id="PF13649">
    <property type="entry name" value="Methyltransf_25"/>
    <property type="match status" value="1"/>
</dbReference>
<dbReference type="Gene3D" id="3.40.50.150">
    <property type="entry name" value="Vaccinia Virus protein VP39"/>
    <property type="match status" value="1"/>
</dbReference>
<dbReference type="GO" id="GO:0032259">
    <property type="term" value="P:methylation"/>
    <property type="evidence" value="ECO:0007669"/>
    <property type="project" value="UniProtKB-KW"/>
</dbReference>
<dbReference type="GO" id="GO:0008168">
    <property type="term" value="F:methyltransferase activity"/>
    <property type="evidence" value="ECO:0007669"/>
    <property type="project" value="UniProtKB-KW"/>
</dbReference>
<dbReference type="EMBL" id="WIAO01000004">
    <property type="protein sequence ID" value="MQM25094.1"/>
    <property type="molecule type" value="Genomic_DNA"/>
</dbReference>
<dbReference type="CDD" id="cd02440">
    <property type="entry name" value="AdoMet_MTases"/>
    <property type="match status" value="1"/>
</dbReference>
<keyword evidence="2" id="KW-0489">Methyltransferase</keyword>